<dbReference type="SUPFAM" id="SSF56281">
    <property type="entry name" value="Metallo-hydrolase/oxidoreductase"/>
    <property type="match status" value="1"/>
</dbReference>
<gene>
    <name evidence="2" type="ORF">FHR82_008423</name>
</gene>
<evidence type="ECO:0000313" key="3">
    <source>
        <dbReference type="Proteomes" id="UP000520767"/>
    </source>
</evidence>
<evidence type="ECO:0000313" key="2">
    <source>
        <dbReference type="EMBL" id="MBB4912152.1"/>
    </source>
</evidence>
<reference evidence="2 3" key="1">
    <citation type="submission" date="2020-08" db="EMBL/GenBank/DDBJ databases">
        <title>Genomic Encyclopedia of Type Strains, Phase III (KMG-III): the genomes of soil and plant-associated and newly described type strains.</title>
        <authorList>
            <person name="Whitman W."/>
        </authorList>
    </citation>
    <scope>NUCLEOTIDE SEQUENCE [LARGE SCALE GENOMIC DNA]</scope>
    <source>
        <strain evidence="2 3">CECT 8960</strain>
    </source>
</reference>
<organism evidence="2 3">
    <name type="scientific">Actinophytocola algeriensis</name>
    <dbReference type="NCBI Taxonomy" id="1768010"/>
    <lineage>
        <taxon>Bacteria</taxon>
        <taxon>Bacillati</taxon>
        <taxon>Actinomycetota</taxon>
        <taxon>Actinomycetes</taxon>
        <taxon>Pseudonocardiales</taxon>
        <taxon>Pseudonocardiaceae</taxon>
    </lineage>
</organism>
<proteinExistence type="predicted"/>
<dbReference type="AlphaFoldDB" id="A0A7W7QEI1"/>
<dbReference type="Pfam" id="PF12706">
    <property type="entry name" value="Lactamase_B_2"/>
    <property type="match status" value="1"/>
</dbReference>
<dbReference type="CDD" id="cd07716">
    <property type="entry name" value="RNaseZ_short-form-like_MBL-fold"/>
    <property type="match status" value="1"/>
</dbReference>
<accession>A0A7W7QEI1</accession>
<dbReference type="PANTHER" id="PTHR46018:SF4">
    <property type="entry name" value="METALLO-HYDROLASE YHFI-RELATED"/>
    <property type="match status" value="1"/>
</dbReference>
<dbReference type="InterPro" id="IPR036866">
    <property type="entry name" value="RibonucZ/Hydroxyglut_hydro"/>
</dbReference>
<comment type="caution">
    <text evidence="2">The sequence shown here is derived from an EMBL/GenBank/DDBJ whole genome shotgun (WGS) entry which is preliminary data.</text>
</comment>
<protein>
    <submittedName>
        <fullName evidence="2">Ribonuclease BN (tRNA processing enzyme)</fullName>
    </submittedName>
</protein>
<sequence length="243" mass="26435">MKITVLGSCAAWPEPGRACAGFLVEHAGFRLVLDLGFGTLPRLLALCPNGAVDAVVITHQHSDHCVDLNGLLRVRHYGERTFDRIPLYCPPGVAELVDSLEPEPRLTELFDVHELPGSHKVGPFELTSVELPHYVTNAGIRLHAAHRTVAYTGDTGPSERLAELGREADLYIMDATLQNQPDGPRNVLSAEEAGYWAAQAQARRLLLTHFWPGNDRGVSLRQAAAHFTGELLAADEGLVIDLG</sequence>
<dbReference type="EMBL" id="JACHJQ010000011">
    <property type="protein sequence ID" value="MBB4912152.1"/>
    <property type="molecule type" value="Genomic_DNA"/>
</dbReference>
<dbReference type="PANTHER" id="PTHR46018">
    <property type="entry name" value="ZINC PHOSPHODIESTERASE ELAC PROTEIN 1"/>
    <property type="match status" value="1"/>
</dbReference>
<keyword evidence="3" id="KW-1185">Reference proteome</keyword>
<dbReference type="RefSeq" id="WP_311771531.1">
    <property type="nucleotide sequence ID" value="NZ_JACHJQ010000011.1"/>
</dbReference>
<dbReference type="GO" id="GO:0042781">
    <property type="term" value="F:3'-tRNA processing endoribonuclease activity"/>
    <property type="evidence" value="ECO:0007669"/>
    <property type="project" value="TreeGrafter"/>
</dbReference>
<feature type="domain" description="Metallo-beta-lactamase" evidence="1">
    <location>
        <begin position="18"/>
        <end position="209"/>
    </location>
</feature>
<evidence type="ECO:0000259" key="1">
    <source>
        <dbReference type="SMART" id="SM00849"/>
    </source>
</evidence>
<dbReference type="Gene3D" id="3.60.15.10">
    <property type="entry name" value="Ribonuclease Z/Hydroxyacylglutathione hydrolase-like"/>
    <property type="match status" value="1"/>
</dbReference>
<dbReference type="SMART" id="SM00849">
    <property type="entry name" value="Lactamase_B"/>
    <property type="match status" value="1"/>
</dbReference>
<dbReference type="InterPro" id="IPR001279">
    <property type="entry name" value="Metallo-B-lactamas"/>
</dbReference>
<dbReference type="Proteomes" id="UP000520767">
    <property type="component" value="Unassembled WGS sequence"/>
</dbReference>
<name>A0A7W7QEI1_9PSEU</name>